<dbReference type="GO" id="GO:0005764">
    <property type="term" value="C:lysosome"/>
    <property type="evidence" value="ECO:0007669"/>
    <property type="project" value="TreeGrafter"/>
</dbReference>
<dbReference type="SUPFAM" id="SSF56235">
    <property type="entry name" value="N-terminal nucleophile aminohydrolases (Ntn hydrolases)"/>
    <property type="match status" value="1"/>
</dbReference>
<evidence type="ECO:0000256" key="1">
    <source>
        <dbReference type="ARBA" id="ARBA00010872"/>
    </source>
</evidence>
<evidence type="ECO:0000256" key="3">
    <source>
        <dbReference type="ARBA" id="ARBA00023157"/>
    </source>
</evidence>
<feature type="binding site" evidence="4">
    <location>
        <begin position="266"/>
        <end position="269"/>
    </location>
    <ligand>
        <name>substrate</name>
    </ligand>
</feature>
<sequence>MLKGFPALVKVSVRSLLLLFLLMLLKSQLSSLLPLMISTWNYKNANREAWLVLRTGSLRTRQAVFQGCLHCQFADNCGRLLGGASAPDNSGGISLEAALIDGTNMRYAAVAGMAGIRNAIGVAHDVLRYTNHSLLVGEAAARFAEGMGHEKDDLSTSSSKDVLLTWRLANCQPNFWRNVRPLANASCGKYTPLPQEKHQREMRQEYPIEQGHHDLVGFLAIDTKGYIHAASLSSGVRSRIPGRVGDAAVPGAGIYAENKVGGALATGEGDVLMRFLPALLAVEALRAGQSPDEAADAVMRRLLGRHTEFNGGLVVVSRWGIYAATCAVLDEFQFVVSGEGSVSYMPRVKILKCLDRHEIVFGGPRGIFYLAPKKIVMTGRGDFAVQRVKKVKLKEEMDFIEFSEEYIEETDIEIEMNEENPKELKEDKRSILDGSSGHLLLHQLGLAPPFPLRFPLIYF</sequence>
<dbReference type="AlphaFoldDB" id="A0AAU9G7X5"/>
<dbReference type="CDD" id="cd04513">
    <property type="entry name" value="Glycosylasparaginase"/>
    <property type="match status" value="1"/>
</dbReference>
<dbReference type="PANTHER" id="PTHR10188">
    <property type="entry name" value="L-ASPARAGINASE"/>
    <property type="match status" value="1"/>
</dbReference>
<dbReference type="Gene3D" id="3.60.20.30">
    <property type="entry name" value="(Glycosyl)asparaginase"/>
    <property type="match status" value="1"/>
</dbReference>
<evidence type="ECO:0000313" key="5">
    <source>
        <dbReference type="EMBL" id="BFG03680.1"/>
    </source>
</evidence>
<dbReference type="GO" id="GO:0003948">
    <property type="term" value="F:N4-(beta-N-acetylglucosaminyl)-L-asparaginase activity"/>
    <property type="evidence" value="ECO:0007669"/>
    <property type="project" value="TreeGrafter"/>
</dbReference>
<reference evidence="5 6" key="1">
    <citation type="submission" date="2024-02" db="EMBL/GenBank/DDBJ databases">
        <title>A chromosome-level genome assembly of Drosophila madeirensis, a fruit fly species endemic to Madeira island.</title>
        <authorList>
            <person name="Tomihara K."/>
            <person name="Llopart A."/>
            <person name="Yamamoto D."/>
        </authorList>
    </citation>
    <scope>NUCLEOTIDE SEQUENCE [LARGE SCALE GENOMIC DNA]</scope>
    <source>
        <strain evidence="5 6">RF1</strain>
    </source>
</reference>
<feature type="binding site" evidence="4">
    <location>
        <begin position="243"/>
        <end position="246"/>
    </location>
    <ligand>
        <name>substrate</name>
    </ligand>
</feature>
<dbReference type="PANTHER" id="PTHR10188:SF6">
    <property type="entry name" value="N(4)-(BETA-N-ACETYLGLUCOSAMINYL)-L-ASPARAGINASE"/>
    <property type="match status" value="1"/>
</dbReference>
<evidence type="ECO:0000313" key="6">
    <source>
        <dbReference type="Proteomes" id="UP001500889"/>
    </source>
</evidence>
<accession>A0AAU9G7X5</accession>
<dbReference type="Proteomes" id="UP001500889">
    <property type="component" value="Chromosome E"/>
</dbReference>
<evidence type="ECO:0000256" key="4">
    <source>
        <dbReference type="PIRSR" id="PIRSR600246-2"/>
    </source>
</evidence>
<evidence type="ECO:0000256" key="2">
    <source>
        <dbReference type="ARBA" id="ARBA00022729"/>
    </source>
</evidence>
<keyword evidence="6" id="KW-1185">Reference proteome</keyword>
<dbReference type="InterPro" id="IPR000246">
    <property type="entry name" value="Peptidase_T2"/>
</dbReference>
<organism evidence="5 6">
    <name type="scientific">Drosophila madeirensis</name>
    <name type="common">Fruit fly</name>
    <dbReference type="NCBI Taxonomy" id="30013"/>
    <lineage>
        <taxon>Eukaryota</taxon>
        <taxon>Metazoa</taxon>
        <taxon>Ecdysozoa</taxon>
        <taxon>Arthropoda</taxon>
        <taxon>Hexapoda</taxon>
        <taxon>Insecta</taxon>
        <taxon>Pterygota</taxon>
        <taxon>Neoptera</taxon>
        <taxon>Endopterygota</taxon>
        <taxon>Diptera</taxon>
        <taxon>Brachycera</taxon>
        <taxon>Muscomorpha</taxon>
        <taxon>Ephydroidea</taxon>
        <taxon>Drosophilidae</taxon>
        <taxon>Drosophila</taxon>
        <taxon>Sophophora</taxon>
    </lineage>
</organism>
<name>A0AAU9G7X5_DROMD</name>
<keyword evidence="3" id="KW-1015">Disulfide bond</keyword>
<protein>
    <submittedName>
        <fullName evidence="5">L-asparaginase-like protein</fullName>
    </submittedName>
</protein>
<dbReference type="EMBL" id="AP029267">
    <property type="protein sequence ID" value="BFG03680.1"/>
    <property type="molecule type" value="Genomic_DNA"/>
</dbReference>
<comment type="similarity">
    <text evidence="1">Belongs to the Ntn-hydrolase family.</text>
</comment>
<keyword evidence="2" id="KW-0732">Signal</keyword>
<gene>
    <name evidence="5" type="ORF">DMAD_02876</name>
</gene>
<dbReference type="InterPro" id="IPR029055">
    <property type="entry name" value="Ntn_hydrolases_N"/>
</dbReference>
<proteinExistence type="inferred from homology"/>
<dbReference type="Pfam" id="PF01112">
    <property type="entry name" value="Asparaginase_2"/>
    <property type="match status" value="1"/>
</dbReference>